<dbReference type="InterPro" id="IPR009057">
    <property type="entry name" value="Homeodomain-like_sf"/>
</dbReference>
<name>A0A6A6B6Q9_9PEZI</name>
<feature type="region of interest" description="Disordered" evidence="1">
    <location>
        <begin position="1"/>
        <end position="78"/>
    </location>
</feature>
<organism evidence="3 4">
    <name type="scientific">Aplosporella prunicola CBS 121167</name>
    <dbReference type="NCBI Taxonomy" id="1176127"/>
    <lineage>
        <taxon>Eukaryota</taxon>
        <taxon>Fungi</taxon>
        <taxon>Dikarya</taxon>
        <taxon>Ascomycota</taxon>
        <taxon>Pezizomycotina</taxon>
        <taxon>Dothideomycetes</taxon>
        <taxon>Dothideomycetes incertae sedis</taxon>
        <taxon>Botryosphaeriales</taxon>
        <taxon>Aplosporellaceae</taxon>
        <taxon>Aplosporella</taxon>
    </lineage>
</organism>
<dbReference type="AlphaFoldDB" id="A0A6A6B6Q9"/>
<feature type="compositionally biased region" description="Polar residues" evidence="1">
    <location>
        <begin position="531"/>
        <end position="550"/>
    </location>
</feature>
<protein>
    <recommendedName>
        <fullName evidence="2">Myb-like domain-containing protein</fullName>
    </recommendedName>
</protein>
<dbReference type="RefSeq" id="XP_033395041.1">
    <property type="nucleotide sequence ID" value="XM_033546349.1"/>
</dbReference>
<feature type="compositionally biased region" description="Basic residues" evidence="1">
    <location>
        <begin position="42"/>
        <end position="53"/>
    </location>
</feature>
<feature type="compositionally biased region" description="Polar residues" evidence="1">
    <location>
        <begin position="569"/>
        <end position="587"/>
    </location>
</feature>
<gene>
    <name evidence="3" type="ORF">K452DRAFT_360568</name>
</gene>
<sequence>MADRSRSVRSSSRQRATPQPTAAVRSRTTRSQSRDLGDKQQKQHPARPTRKGTRAASVESTGSVESQGGRATRASRRKEKIFVGDLSVVEENAHDPDLPTPTVEDNVVHSSFREATPANLRSYDAQQSPGAHSSISTAQTVHDPSDLDPLLMAEFIEDLYRDSAKVLSIIAPSKPDLLGLKKVVSEIRKPGSRTGIQLDQRVDRLAATRENFGDSEYISVPTALTSFAGTASVDELPGTFRRPDAILYKANIAHMANRMIHMERDNSDTSASLIRMDSSFPRDFLSNVYENKEDKMPPAASALADETFKVALEIRTQLAITLLSENLSDPDFDPEAQLAEVFYTAKTDSGIKVRGWEVEGLRTDEHHLPKILEDTVRLRVQTIRKAFPTDKEALQRGEYVDVEQLEAEFPWADFIVLVLDWVRTRNAELDNEIEHEGGLDEVCDAVRTTVDPSATPHLAKKTSSPIKAVVQTESQAEAKNVPPEVVGTLKKRLARISDTTSRPVADIEIVQPQEDPQVLLDDDEGDDSRTFVEQSQGEQPPPSSEYTTAWATLKEKDKQNKENVPVVTDQGTAANRKSFIDPQTNAQRVEFEDTPQPEGDTMPKVTGKRQRAESESEYEDDDEGFELDTRAPNEERRKAAPVSKRVRIDDASPSSIPNPSQDKQRTRTPSVAPVTNHENSEREGKQPAGQLTIINRSAPARKRREWTQEETNALYEGMKRYGNLTQPWKAIKDADKNINILANRDVVALKDKARNICKTCDMGKEPRPEGFGSLNLGAFYEKQVKAYRRAHRPSEDEE</sequence>
<dbReference type="Proteomes" id="UP000799438">
    <property type="component" value="Unassembled WGS sequence"/>
</dbReference>
<evidence type="ECO:0000259" key="2">
    <source>
        <dbReference type="PROSITE" id="PS50090"/>
    </source>
</evidence>
<dbReference type="InterPro" id="IPR001005">
    <property type="entry name" value="SANT/Myb"/>
</dbReference>
<dbReference type="GeneID" id="54303855"/>
<dbReference type="Gene3D" id="1.10.10.60">
    <property type="entry name" value="Homeodomain-like"/>
    <property type="match status" value="1"/>
</dbReference>
<dbReference type="EMBL" id="ML995493">
    <property type="protein sequence ID" value="KAF2139328.1"/>
    <property type="molecule type" value="Genomic_DNA"/>
</dbReference>
<feature type="region of interest" description="Disordered" evidence="1">
    <location>
        <begin position="511"/>
        <end position="688"/>
    </location>
</feature>
<feature type="compositionally biased region" description="Acidic residues" evidence="1">
    <location>
        <begin position="615"/>
        <end position="626"/>
    </location>
</feature>
<feature type="domain" description="Myb-like" evidence="2">
    <location>
        <begin position="698"/>
        <end position="757"/>
    </location>
</feature>
<evidence type="ECO:0000313" key="4">
    <source>
        <dbReference type="Proteomes" id="UP000799438"/>
    </source>
</evidence>
<feature type="compositionally biased region" description="Polar residues" evidence="1">
    <location>
        <begin position="652"/>
        <end position="661"/>
    </location>
</feature>
<evidence type="ECO:0000256" key="1">
    <source>
        <dbReference type="SAM" id="MobiDB-lite"/>
    </source>
</evidence>
<dbReference type="SUPFAM" id="SSF46689">
    <property type="entry name" value="Homeodomain-like"/>
    <property type="match status" value="1"/>
</dbReference>
<feature type="compositionally biased region" description="Basic and acidic residues" evidence="1">
    <location>
        <begin position="32"/>
        <end position="41"/>
    </location>
</feature>
<dbReference type="PROSITE" id="PS50090">
    <property type="entry name" value="MYB_LIKE"/>
    <property type="match status" value="1"/>
</dbReference>
<evidence type="ECO:0000313" key="3">
    <source>
        <dbReference type="EMBL" id="KAF2139328.1"/>
    </source>
</evidence>
<accession>A0A6A6B6Q9</accession>
<proteinExistence type="predicted"/>
<dbReference type="CDD" id="cd11660">
    <property type="entry name" value="SANT_TRF"/>
    <property type="match status" value="1"/>
</dbReference>
<keyword evidence="4" id="KW-1185">Reference proteome</keyword>
<reference evidence="3" key="1">
    <citation type="journal article" date="2020" name="Stud. Mycol.">
        <title>101 Dothideomycetes genomes: a test case for predicting lifestyles and emergence of pathogens.</title>
        <authorList>
            <person name="Haridas S."/>
            <person name="Albert R."/>
            <person name="Binder M."/>
            <person name="Bloem J."/>
            <person name="Labutti K."/>
            <person name="Salamov A."/>
            <person name="Andreopoulos B."/>
            <person name="Baker S."/>
            <person name="Barry K."/>
            <person name="Bills G."/>
            <person name="Bluhm B."/>
            <person name="Cannon C."/>
            <person name="Castanera R."/>
            <person name="Culley D."/>
            <person name="Daum C."/>
            <person name="Ezra D."/>
            <person name="Gonzalez J."/>
            <person name="Henrissat B."/>
            <person name="Kuo A."/>
            <person name="Liang C."/>
            <person name="Lipzen A."/>
            <person name="Lutzoni F."/>
            <person name="Magnuson J."/>
            <person name="Mondo S."/>
            <person name="Nolan M."/>
            <person name="Ohm R."/>
            <person name="Pangilinan J."/>
            <person name="Park H.-J."/>
            <person name="Ramirez L."/>
            <person name="Alfaro M."/>
            <person name="Sun H."/>
            <person name="Tritt A."/>
            <person name="Yoshinaga Y."/>
            <person name="Zwiers L.-H."/>
            <person name="Turgeon B."/>
            <person name="Goodwin S."/>
            <person name="Spatafora J."/>
            <person name="Crous P."/>
            <person name="Grigoriev I."/>
        </authorList>
    </citation>
    <scope>NUCLEOTIDE SEQUENCE</scope>
    <source>
        <strain evidence="3">CBS 121167</strain>
    </source>
</reference>
<dbReference type="OrthoDB" id="5398572at2759"/>
<feature type="compositionally biased region" description="Basic and acidic residues" evidence="1">
    <location>
        <begin position="627"/>
        <end position="638"/>
    </location>
</feature>